<evidence type="ECO:0000313" key="2">
    <source>
        <dbReference type="Proteomes" id="UP000183952"/>
    </source>
</evidence>
<protein>
    <recommendedName>
        <fullName evidence="3">DUF1287 domain-containing protein</fullName>
    </recommendedName>
</protein>
<dbReference type="Proteomes" id="UP000183952">
    <property type="component" value="Unassembled WGS sequence"/>
</dbReference>
<reference evidence="1 2" key="1">
    <citation type="submission" date="2016-11" db="EMBL/GenBank/DDBJ databases">
        <authorList>
            <person name="Jaros S."/>
            <person name="Januszkiewicz K."/>
            <person name="Wedrychowicz H."/>
        </authorList>
    </citation>
    <scope>NUCLEOTIDE SEQUENCE [LARGE SCALE GENOMIC DNA]</scope>
    <source>
        <strain evidence="1 2">DSM 3090</strain>
    </source>
</reference>
<sequence length="236" mass="26806">MRKKKTVLKVSLLIVTTVFLSGVIFAMCFRDGLIMDWIGIHAELPFGKKVNIGIINEDVDNNKNGISDPIDIVNAARQEVKNKTTYKSAYYVGGYPPNNEGVCTDVVWRAYKGIGVSLKDLMDKDIAENTELYPRVHGKPDPNIDFRRVVNQLVYFERHFENLPVEIDVKDIENLKQFQPGDIIVYTDGYEHVGIVSDRRSRSGIPYIIHNGGPVPSEIKLTSIKIPIRGHFRWSF</sequence>
<organism evidence="1 2">
    <name type="scientific">Hathewaya proteolytica DSM 3090</name>
    <dbReference type="NCBI Taxonomy" id="1121331"/>
    <lineage>
        <taxon>Bacteria</taxon>
        <taxon>Bacillati</taxon>
        <taxon>Bacillota</taxon>
        <taxon>Clostridia</taxon>
        <taxon>Eubacteriales</taxon>
        <taxon>Clostridiaceae</taxon>
        <taxon>Hathewaya</taxon>
    </lineage>
</organism>
<dbReference type="AlphaFoldDB" id="A0A1M6R9U7"/>
<dbReference type="Gene3D" id="3.90.1720.10">
    <property type="entry name" value="endopeptidase domain like (from Nostoc punctiforme)"/>
    <property type="match status" value="1"/>
</dbReference>
<dbReference type="OrthoDB" id="114026at2"/>
<keyword evidence="2" id="KW-1185">Reference proteome</keyword>
<gene>
    <name evidence="1" type="ORF">SAMN02745248_02228</name>
</gene>
<dbReference type="Pfam" id="PF06940">
    <property type="entry name" value="DUF1287"/>
    <property type="match status" value="1"/>
</dbReference>
<dbReference type="RefSeq" id="WP_093426700.1">
    <property type="nucleotide sequence ID" value="NZ_FRAD01000021.1"/>
</dbReference>
<evidence type="ECO:0008006" key="3">
    <source>
        <dbReference type="Google" id="ProtNLM"/>
    </source>
</evidence>
<accession>A0A1M6R9U7</accession>
<dbReference type="InterPro" id="IPR009706">
    <property type="entry name" value="DUF1287"/>
</dbReference>
<dbReference type="EMBL" id="FRAD01000021">
    <property type="protein sequence ID" value="SHK29231.1"/>
    <property type="molecule type" value="Genomic_DNA"/>
</dbReference>
<name>A0A1M6R9U7_9CLOT</name>
<evidence type="ECO:0000313" key="1">
    <source>
        <dbReference type="EMBL" id="SHK29231.1"/>
    </source>
</evidence>
<proteinExistence type="predicted"/>